<keyword evidence="5" id="KW-1185">Reference proteome</keyword>
<protein>
    <submittedName>
        <fullName evidence="4">Transposase</fullName>
    </submittedName>
</protein>
<name>A0ABV4BID5_9GAMM</name>
<comment type="caution">
    <text evidence="4">The sequence shown here is derived from an EMBL/GenBank/DDBJ whole genome shotgun (WGS) entry which is preliminary data.</text>
</comment>
<evidence type="ECO:0000256" key="1">
    <source>
        <dbReference type="SAM" id="MobiDB-lite"/>
    </source>
</evidence>
<reference evidence="4 5" key="1">
    <citation type="submission" date="2024-05" db="EMBL/GenBank/DDBJ databases">
        <title>Genome Sequence and Characterization of the New Strain Purple Sulfur Bacterium of Genus Thioalkalicoccus.</title>
        <authorList>
            <person name="Bryantseva I.A."/>
            <person name="Kyndt J.A."/>
            <person name="Imhoff J.F."/>
        </authorList>
    </citation>
    <scope>NUCLEOTIDE SEQUENCE [LARGE SCALE GENOMIC DNA]</scope>
    <source>
        <strain evidence="4 5">Um2</strain>
    </source>
</reference>
<sequence>MAAIAQANLFSWDAVEARSDLNRLRLVLDHLPDERLVQYLEVMRGHGRDDYPVRAMWHALLAGIVFQHESLESLLRELARNPSLMEACGFDPLPRQRKPKPRVVTDPETGVSRIALPPPAEPACAVPSSWNISRFLANVIELEEALGMISEMTVILREQLMAVRPDFGEHLGFDGTDIASHSTGQKARTSGETSDPDADWGHHETHGLDARTGQAWKKIKRWFGYGLHLIADTRYEIPVAFEVTPASVSEQPTLRAMIRATFSETPELATRCRDFSADRGLDSAETKALLWDDYAIRPLIDTRALWREEKNLPDYDPSKPITRPLDPARADTIVHTEKGSLHCVCPVTGEQRDLAFQGFEADRNTLKYRCPAAAYGLACQGQSECHQAGGVNPGAYGRIVRIKLDEHDRRLFVPTPHGSPSWQRGYNRRSALERINNRIDRHFGFEQHFIRGLAKMTTRVGLAIAVMMAMALGHIKQGRPQLMRSLVQPISATG</sequence>
<dbReference type="Proteomes" id="UP001564408">
    <property type="component" value="Unassembled WGS sequence"/>
</dbReference>
<accession>A0ABV4BID5</accession>
<gene>
    <name evidence="4" type="ORF">ABC977_17970</name>
</gene>
<feature type="domain" description="Transposase InsH N-terminal" evidence="3">
    <location>
        <begin position="22"/>
        <end position="94"/>
    </location>
</feature>
<dbReference type="Pfam" id="PF01609">
    <property type="entry name" value="DDE_Tnp_1"/>
    <property type="match status" value="1"/>
</dbReference>
<feature type="region of interest" description="Disordered" evidence="1">
    <location>
        <begin position="174"/>
        <end position="206"/>
    </location>
</feature>
<dbReference type="InterPro" id="IPR002559">
    <property type="entry name" value="Transposase_11"/>
</dbReference>
<dbReference type="EMBL" id="JBDKXB010000067">
    <property type="protein sequence ID" value="MEY6434282.1"/>
    <property type="molecule type" value="Genomic_DNA"/>
</dbReference>
<feature type="region of interest" description="Disordered" evidence="1">
    <location>
        <begin position="91"/>
        <end position="116"/>
    </location>
</feature>
<organism evidence="4 5">
    <name type="scientific">Thioalkalicoccus limnaeus</name>
    <dbReference type="NCBI Taxonomy" id="120681"/>
    <lineage>
        <taxon>Bacteria</taxon>
        <taxon>Pseudomonadati</taxon>
        <taxon>Pseudomonadota</taxon>
        <taxon>Gammaproteobacteria</taxon>
        <taxon>Chromatiales</taxon>
        <taxon>Chromatiaceae</taxon>
        <taxon>Thioalkalicoccus</taxon>
    </lineage>
</organism>
<evidence type="ECO:0000259" key="2">
    <source>
        <dbReference type="Pfam" id="PF01609"/>
    </source>
</evidence>
<evidence type="ECO:0000259" key="3">
    <source>
        <dbReference type="Pfam" id="PF05598"/>
    </source>
</evidence>
<dbReference type="InterPro" id="IPR008490">
    <property type="entry name" value="Transposase_InsH_N"/>
</dbReference>
<feature type="compositionally biased region" description="Polar residues" evidence="1">
    <location>
        <begin position="179"/>
        <end position="193"/>
    </location>
</feature>
<dbReference type="Pfam" id="PF05598">
    <property type="entry name" value="DUF772"/>
    <property type="match status" value="1"/>
</dbReference>
<evidence type="ECO:0000313" key="5">
    <source>
        <dbReference type="Proteomes" id="UP001564408"/>
    </source>
</evidence>
<proteinExistence type="predicted"/>
<feature type="domain" description="Transposase IS4-like" evidence="2">
    <location>
        <begin position="174"/>
        <end position="285"/>
    </location>
</feature>
<dbReference type="RefSeq" id="WP_369668660.1">
    <property type="nucleotide sequence ID" value="NZ_JBDKXB010000067.1"/>
</dbReference>
<evidence type="ECO:0000313" key="4">
    <source>
        <dbReference type="EMBL" id="MEY6434282.1"/>
    </source>
</evidence>